<feature type="compositionally biased region" description="Low complexity" evidence="1">
    <location>
        <begin position="220"/>
        <end position="238"/>
    </location>
</feature>
<proteinExistence type="predicted"/>
<accession>A0AAD9N6J1</accession>
<feature type="compositionally biased region" description="Low complexity" evidence="1">
    <location>
        <begin position="410"/>
        <end position="423"/>
    </location>
</feature>
<dbReference type="AlphaFoldDB" id="A0AAD9N6J1"/>
<feature type="region of interest" description="Disordered" evidence="1">
    <location>
        <begin position="169"/>
        <end position="319"/>
    </location>
</feature>
<feature type="compositionally biased region" description="Basic and acidic residues" evidence="1">
    <location>
        <begin position="725"/>
        <end position="738"/>
    </location>
</feature>
<feature type="region of interest" description="Disordered" evidence="1">
    <location>
        <begin position="406"/>
        <end position="567"/>
    </location>
</feature>
<feature type="compositionally biased region" description="Basic and acidic residues" evidence="1">
    <location>
        <begin position="424"/>
        <end position="440"/>
    </location>
</feature>
<feature type="region of interest" description="Disordered" evidence="1">
    <location>
        <begin position="1118"/>
        <end position="1143"/>
    </location>
</feature>
<feature type="compositionally biased region" description="Basic and acidic residues" evidence="1">
    <location>
        <begin position="545"/>
        <end position="562"/>
    </location>
</feature>
<feature type="region of interest" description="Disordered" evidence="1">
    <location>
        <begin position="1001"/>
        <end position="1041"/>
    </location>
</feature>
<feature type="compositionally biased region" description="Basic and acidic residues" evidence="1">
    <location>
        <begin position="746"/>
        <end position="762"/>
    </location>
</feature>
<reference evidence="2" key="1">
    <citation type="journal article" date="2023" name="Mol. Biol. Evol.">
        <title>Third-Generation Sequencing Reveals the Adaptive Role of the Epigenome in Three Deep-Sea Polychaetes.</title>
        <authorList>
            <person name="Perez M."/>
            <person name="Aroh O."/>
            <person name="Sun Y."/>
            <person name="Lan Y."/>
            <person name="Juniper S.K."/>
            <person name="Young C.R."/>
            <person name="Angers B."/>
            <person name="Qian P.Y."/>
        </authorList>
    </citation>
    <scope>NUCLEOTIDE SEQUENCE</scope>
    <source>
        <strain evidence="2">P08H-3</strain>
    </source>
</reference>
<name>A0AAD9N6J1_9ANNE</name>
<feature type="compositionally biased region" description="Acidic residues" evidence="1">
    <location>
        <begin position="523"/>
        <end position="534"/>
    </location>
</feature>
<keyword evidence="3" id="KW-1185">Reference proteome</keyword>
<sequence length="1210" mass="134213">MRVNNVHHLPGRNKKRQKTTIKLILNQFLVKFSPLSFLRQSLLSSRNYGSQLSLGSSSGRSSYGGSSYDSYRRPTSLDRSLSYVALNKGNVSTLKDKFGARVSPSSGLGTAGRYSSAERTYGSAVGRSTGADYTTSRDYGKSGYSSDVDATSGKSYGSWSHSAIGIGRQSSYGGSSVPPSREVSPARSSVGRSTRLDYTRAPSVSRDLGGGGSGTRPLSSRDYGTSYGSSYTGQSGSTLRNKDYNLTPFSTRRTTRTSDINLTPFSSRLSSTSGEPAKSSSSADVSRSKDSARRKRLDSDESSDSAEEPSGGNTDASIKYMTSRACSPKEPDFEFYDSNKAVRRNKNRKRLIARTKTKIYPVKVYKRKRDRPRTKNQEVQVNVDDLDRHCGRYSFDREKYARMKEERLSGYRSGLSSSRQSSVSRDDNRSKSARSERSGNREPTSQSANREPASTPIPRWKQLPQKRDIGGRSSLLPKQSTFQPQRTESEDIQDEASDESERDYSERRIFGKARPSESRTAKDDDDDADDDDDTYTPKQTGFFERQNKRKEEETKQRLKADRAVPLTMENMSLKESIEKVKNWKRQLKKVPPETPEMHRHLPDGGRTAGSVSSCDSEYTDSECLDSMEGEPIVYGKDEYKKSPPSAKSKSRRASKDRILSPTGSEETGFLREESPNRDVSAGKRRKEKKYAGVPQFPVQASGQRLRTGDRAAQAADRSPSPYDNVENRKNIRKSRDARPSSPYENLSERGPEIVIDRCRPDLGDSIGPTDSLDSLATSYVSDEGSYVSGEEADISRAQSMVSLTTFPSNSLPRKRSLIPKTMSMESLTASVSSLPDLVQSSQGSRRGYTFGLQDIDSLLGFTETEDDFTDELTDEQDDSESFYSADEQPSTRNEQRDGEDVLLSPVKEEEDFFADTGGGKGRGKVDEIIYISEHKNINDVLGEDGPFFVGSPHLVENFQLSDIKNPMLSLDIPPNSVDTMGSSESLLDTPVPDTPDLPLAPIPPSAEFADHFPFPPVRTHSVDELSTSTRKSKHHGLDKAKSTADLDDLDTFLETLSSTEKHADLQQQQYHNHHHQQQQQNKDQPDVALETQLLDLDLVDSPKPMVVTESLSPVPTAKLIDLSSDSNQSTPRRGSPAVKHYPPDYSSAAVKQALEIQEHRGVIKMKELLDLCELKREVKPPGKVGNNWNPLGINCQNGIDPDLLKESRIL</sequence>
<feature type="compositionally biased region" description="Polar residues" evidence="1">
    <location>
        <begin position="476"/>
        <end position="486"/>
    </location>
</feature>
<organism evidence="2 3">
    <name type="scientific">Paralvinella palmiformis</name>
    <dbReference type="NCBI Taxonomy" id="53620"/>
    <lineage>
        <taxon>Eukaryota</taxon>
        <taxon>Metazoa</taxon>
        <taxon>Spiralia</taxon>
        <taxon>Lophotrochozoa</taxon>
        <taxon>Annelida</taxon>
        <taxon>Polychaeta</taxon>
        <taxon>Sedentaria</taxon>
        <taxon>Canalipalpata</taxon>
        <taxon>Terebellida</taxon>
        <taxon>Terebelliformia</taxon>
        <taxon>Alvinellidae</taxon>
        <taxon>Paralvinella</taxon>
    </lineage>
</organism>
<feature type="compositionally biased region" description="Polar residues" evidence="1">
    <location>
        <begin position="1123"/>
        <end position="1132"/>
    </location>
</feature>
<feature type="compositionally biased region" description="Acidic residues" evidence="1">
    <location>
        <begin position="490"/>
        <end position="501"/>
    </location>
</feature>
<feature type="compositionally biased region" description="Acidic residues" evidence="1">
    <location>
        <begin position="617"/>
        <end position="628"/>
    </location>
</feature>
<dbReference type="EMBL" id="JAODUP010000224">
    <property type="protein sequence ID" value="KAK2156009.1"/>
    <property type="molecule type" value="Genomic_DNA"/>
</dbReference>
<feature type="region of interest" description="Disordered" evidence="1">
    <location>
        <begin position="588"/>
        <end position="772"/>
    </location>
</feature>
<feature type="region of interest" description="Disordered" evidence="1">
    <location>
        <begin position="869"/>
        <end position="899"/>
    </location>
</feature>
<feature type="region of interest" description="Disordered" evidence="1">
    <location>
        <begin position="49"/>
        <end position="71"/>
    </location>
</feature>
<comment type="caution">
    <text evidence="2">The sequence shown here is derived from an EMBL/GenBank/DDBJ whole genome shotgun (WGS) entry which is preliminary data.</text>
</comment>
<dbReference type="Proteomes" id="UP001208570">
    <property type="component" value="Unassembled WGS sequence"/>
</dbReference>
<feature type="compositionally biased region" description="Polar residues" evidence="1">
    <location>
        <begin position="258"/>
        <end position="274"/>
    </location>
</feature>
<feature type="compositionally biased region" description="Polar residues" evidence="1">
    <location>
        <begin position="169"/>
        <end position="178"/>
    </location>
</feature>
<feature type="compositionally biased region" description="Low complexity" evidence="1">
    <location>
        <begin position="49"/>
        <end position="69"/>
    </location>
</feature>
<protein>
    <submittedName>
        <fullName evidence="2">Uncharacterized protein</fullName>
    </submittedName>
</protein>
<evidence type="ECO:0000313" key="3">
    <source>
        <dbReference type="Proteomes" id="UP001208570"/>
    </source>
</evidence>
<feature type="compositionally biased region" description="Basic and acidic residues" evidence="1">
    <location>
        <begin position="502"/>
        <end position="522"/>
    </location>
</feature>
<feature type="region of interest" description="Disordered" evidence="1">
    <location>
        <begin position="119"/>
        <end position="151"/>
    </location>
</feature>
<feature type="compositionally biased region" description="Acidic residues" evidence="1">
    <location>
        <begin position="869"/>
        <end position="880"/>
    </location>
</feature>
<feature type="compositionally biased region" description="Polar residues" evidence="1">
    <location>
        <begin position="131"/>
        <end position="151"/>
    </location>
</feature>
<evidence type="ECO:0000256" key="1">
    <source>
        <dbReference type="SAM" id="MobiDB-lite"/>
    </source>
</evidence>
<evidence type="ECO:0000313" key="2">
    <source>
        <dbReference type="EMBL" id="KAK2156009.1"/>
    </source>
</evidence>
<feature type="region of interest" description="Disordered" evidence="1">
    <location>
        <begin position="1065"/>
        <end position="1084"/>
    </location>
</feature>
<gene>
    <name evidence="2" type="ORF">LSH36_224g07001</name>
</gene>